<gene>
    <name evidence="2" type="ORF">BS47DRAFT_1395047</name>
</gene>
<dbReference type="Gene3D" id="3.90.640.10">
    <property type="entry name" value="Actin, Chain A, domain 4"/>
    <property type="match status" value="1"/>
</dbReference>
<evidence type="ECO:0000256" key="1">
    <source>
        <dbReference type="SAM" id="MobiDB-lite"/>
    </source>
</evidence>
<comment type="caution">
    <text evidence="2">The sequence shown here is derived from an EMBL/GenBank/DDBJ whole genome shotgun (WGS) entry which is preliminary data.</text>
</comment>
<dbReference type="OrthoDB" id="3235144at2759"/>
<evidence type="ECO:0000313" key="3">
    <source>
        <dbReference type="Proteomes" id="UP000886523"/>
    </source>
</evidence>
<feature type="region of interest" description="Disordered" evidence="1">
    <location>
        <begin position="262"/>
        <end position="281"/>
    </location>
</feature>
<keyword evidence="3" id="KW-1185">Reference proteome</keyword>
<dbReference type="Gene3D" id="3.30.420.40">
    <property type="match status" value="2"/>
</dbReference>
<evidence type="ECO:0000313" key="2">
    <source>
        <dbReference type="EMBL" id="KAF9511545.1"/>
    </source>
</evidence>
<accession>A0A9P6AU90</accession>
<dbReference type="Proteomes" id="UP000886523">
    <property type="component" value="Unassembled WGS sequence"/>
</dbReference>
<proteinExistence type="predicted"/>
<dbReference type="PANTHER" id="PTHR14187:SF5">
    <property type="entry name" value="HEAT SHOCK 70 KDA PROTEIN 12A"/>
    <property type="match status" value="1"/>
</dbReference>
<dbReference type="PANTHER" id="PTHR14187">
    <property type="entry name" value="ALPHA KINASE/ELONGATION FACTOR 2 KINASE"/>
    <property type="match status" value="1"/>
</dbReference>
<name>A0A9P6AU90_9AGAM</name>
<reference evidence="2" key="1">
    <citation type="journal article" date="2020" name="Nat. Commun.">
        <title>Large-scale genome sequencing of mycorrhizal fungi provides insights into the early evolution of symbiotic traits.</title>
        <authorList>
            <person name="Miyauchi S."/>
            <person name="Kiss E."/>
            <person name="Kuo A."/>
            <person name="Drula E."/>
            <person name="Kohler A."/>
            <person name="Sanchez-Garcia M."/>
            <person name="Morin E."/>
            <person name="Andreopoulos B."/>
            <person name="Barry K.W."/>
            <person name="Bonito G."/>
            <person name="Buee M."/>
            <person name="Carver A."/>
            <person name="Chen C."/>
            <person name="Cichocki N."/>
            <person name="Clum A."/>
            <person name="Culley D."/>
            <person name="Crous P.W."/>
            <person name="Fauchery L."/>
            <person name="Girlanda M."/>
            <person name="Hayes R.D."/>
            <person name="Keri Z."/>
            <person name="LaButti K."/>
            <person name="Lipzen A."/>
            <person name="Lombard V."/>
            <person name="Magnuson J."/>
            <person name="Maillard F."/>
            <person name="Murat C."/>
            <person name="Nolan M."/>
            <person name="Ohm R.A."/>
            <person name="Pangilinan J."/>
            <person name="Pereira M.F."/>
            <person name="Perotto S."/>
            <person name="Peter M."/>
            <person name="Pfister S."/>
            <person name="Riley R."/>
            <person name="Sitrit Y."/>
            <person name="Stielow J.B."/>
            <person name="Szollosi G."/>
            <person name="Zifcakova L."/>
            <person name="Stursova M."/>
            <person name="Spatafora J.W."/>
            <person name="Tedersoo L."/>
            <person name="Vaario L.M."/>
            <person name="Yamada A."/>
            <person name="Yan M."/>
            <person name="Wang P."/>
            <person name="Xu J."/>
            <person name="Bruns T."/>
            <person name="Baldrian P."/>
            <person name="Vilgalys R."/>
            <person name="Dunand C."/>
            <person name="Henrissat B."/>
            <person name="Grigoriev I.V."/>
            <person name="Hibbett D."/>
            <person name="Nagy L.G."/>
            <person name="Martin F.M."/>
        </authorList>
    </citation>
    <scope>NUCLEOTIDE SEQUENCE</scope>
    <source>
        <strain evidence="2">UP504</strain>
    </source>
</reference>
<organism evidence="2 3">
    <name type="scientific">Hydnum rufescens UP504</name>
    <dbReference type="NCBI Taxonomy" id="1448309"/>
    <lineage>
        <taxon>Eukaryota</taxon>
        <taxon>Fungi</taxon>
        <taxon>Dikarya</taxon>
        <taxon>Basidiomycota</taxon>
        <taxon>Agaricomycotina</taxon>
        <taxon>Agaricomycetes</taxon>
        <taxon>Cantharellales</taxon>
        <taxon>Hydnaceae</taxon>
        <taxon>Hydnum</taxon>
    </lineage>
</organism>
<dbReference type="EMBL" id="MU128999">
    <property type="protein sequence ID" value="KAF9511545.1"/>
    <property type="molecule type" value="Genomic_DNA"/>
</dbReference>
<sequence>MTPRHVFLACVNQEDLTWLFLAQYQALSHPRSPSDLSSRFRTHNFSAATFQSHLFTHSWNRLGSYSIPDLCSYIESTPPAPISLLKWCQGRNGLRHEFLLLKVDRPESGGTLWMRLERRVHESAMAANCMISPVLSGDTVKLSNDFSRLFDASQSEVRVETEFTDPLPLETLRTLLSILMKESPDYKLYSALIYEHLIAAGNGVNVVGAPSKFSNSFGPKAKARIKKRMTTSPSEPPDSLPGLKSPMILVSRETEGPVVSPLLTSQEAPDPRIAHEPSPYNWISASDRPSSAIRSGGAVGSGIPDIPPHVHQDGLQETQKNITADSRPSYTSPSRKKARIVRFMKDTTPRPYAKSGGISVGINLGTVHSGVAVAYGISPHSAEQILWPGANRKVPTCLVYDAKGHVAGWAHTAQGFRLPEGWIRCEPFKLLLDPTGASDLVPIILPYASQTSKSTPPGLLTIYIQLGKQPIDVITDYLLELWRHLKLRILQCGNSEEDLAIPATWGVRNSEMIRDAAYAAGLVAPQGSQKDADGRDQLHIISISVLSEPEAVAVHCFLSKDLKLKSDQSFMVCDAGGDTVDTVICQVLGNVTHTSQLCASSSASCGSHFLDIHFRAYLEEWHRTRNIELSEMNLAYYMDTFTYSQKLGFTGKQDEGDLLFDCFDVSDYYNTDLSDDEFFNGQLVVPLNDLRQRVFDPVVNEVLSFLEAQLKRVDSVDVLLLVGGLSASPYLFDRIWDTVHVRMHDRIVNPPDPDIAASLGAAESGFAESLMERPIGAPAIIAPKSYIVGIGPNLAIRPGRNWNSGNTNETMNDFNGVFVTRYLVVKGAWLNTGEPVLREFTKTSYDPSDSLFIARIYASDSAEIWPDTSRGDLEHILDWDIDLGDIALFKQNLQNSPYHFKTTFKIGIEVESGNVHVAWFCDGKRRGRLRLPGIWELKSL</sequence>
<dbReference type="InterPro" id="IPR043129">
    <property type="entry name" value="ATPase_NBD"/>
</dbReference>
<protein>
    <submittedName>
        <fullName evidence="2">Uncharacterized protein</fullName>
    </submittedName>
</protein>
<dbReference type="AlphaFoldDB" id="A0A9P6AU90"/>
<dbReference type="CDD" id="cd10170">
    <property type="entry name" value="ASKHA_NBD_HSP70"/>
    <property type="match status" value="1"/>
</dbReference>
<dbReference type="SUPFAM" id="SSF53067">
    <property type="entry name" value="Actin-like ATPase domain"/>
    <property type="match status" value="2"/>
</dbReference>